<dbReference type="RefSeq" id="WP_034208886.1">
    <property type="nucleotide sequence ID" value="NZ_KN150856.1"/>
</dbReference>
<organism evidence="1 2">
    <name type="scientific">Burkholderia cepacia</name>
    <name type="common">Pseudomonas cepacia</name>
    <dbReference type="NCBI Taxonomy" id="292"/>
    <lineage>
        <taxon>Bacteria</taxon>
        <taxon>Pseudomonadati</taxon>
        <taxon>Pseudomonadota</taxon>
        <taxon>Betaproteobacteria</taxon>
        <taxon>Burkholderiales</taxon>
        <taxon>Burkholderiaceae</taxon>
        <taxon>Burkholderia</taxon>
        <taxon>Burkholderia cepacia complex</taxon>
    </lineage>
</organism>
<proteinExistence type="predicted"/>
<accession>A0AA88Z6J2</accession>
<protein>
    <submittedName>
        <fullName evidence="1">Cobalamin synthesis domain protein</fullName>
    </submittedName>
</protein>
<dbReference type="AlphaFoldDB" id="A0AA88Z6J2"/>
<evidence type="ECO:0000313" key="1">
    <source>
        <dbReference type="EMBL" id="KGC07140.1"/>
    </source>
</evidence>
<dbReference type="EMBL" id="JPGD01000003">
    <property type="protein sequence ID" value="KGC07140.1"/>
    <property type="molecule type" value="Genomic_DNA"/>
</dbReference>
<name>A0AA88Z6J2_BURCE</name>
<evidence type="ECO:0000313" key="2">
    <source>
        <dbReference type="Proteomes" id="UP000029575"/>
    </source>
</evidence>
<reference evidence="1 2" key="1">
    <citation type="submission" date="2014-06" db="EMBL/GenBank/DDBJ databases">
        <authorList>
            <person name="Bishop-Lilly K.A."/>
            <person name="Broomall S.M."/>
            <person name="Chain P.S."/>
            <person name="Chertkov O."/>
            <person name="Coyne S.R."/>
            <person name="Daligault H.E."/>
            <person name="Davenport K.W."/>
            <person name="Erkkila T."/>
            <person name="Frey K.G."/>
            <person name="Gibbons H.S."/>
            <person name="Gu W."/>
            <person name="Jaissle J."/>
            <person name="Johnson S.L."/>
            <person name="Koroleva G.I."/>
            <person name="Ladner J.T."/>
            <person name="Lo C.-C."/>
            <person name="Minogue T.D."/>
            <person name="Munk C."/>
            <person name="Palacios G.F."/>
            <person name="Redden C.L."/>
            <person name="Rosenzweig C.N."/>
            <person name="Scholz M.B."/>
            <person name="Teshima H."/>
            <person name="Xu Y."/>
        </authorList>
    </citation>
    <scope>NUCLEOTIDE SEQUENCE [LARGE SCALE GENOMIC DNA]</scope>
    <source>
        <strain evidence="1 2">DWS 37UF10B-2</strain>
    </source>
</reference>
<gene>
    <name evidence="1" type="ORF">DM43_4388</name>
</gene>
<comment type="caution">
    <text evidence="1">The sequence shown here is derived from an EMBL/GenBank/DDBJ whole genome shotgun (WGS) entry which is preliminary data.</text>
</comment>
<sequence>MADAASAIAARVGQVAARRIRLRSMEDDGPTGRDGARAIVFIGIVGRATKAALRDGIVHRGTAADMVATTSNVD</sequence>
<dbReference type="Proteomes" id="UP000029575">
    <property type="component" value="Unassembled WGS sequence"/>
</dbReference>